<sequence length="43" mass="4992">MSTPMEQVMLRISRRTEVIPLLNTIIHNTDASEYVSTYHKVSE</sequence>
<evidence type="ECO:0000313" key="1">
    <source>
        <dbReference type="EMBL" id="TWU34862.1"/>
    </source>
</evidence>
<gene>
    <name evidence="1" type="ORF">Poly41_40050</name>
</gene>
<keyword evidence="2" id="KW-1185">Reference proteome</keyword>
<dbReference type="Proteomes" id="UP000319143">
    <property type="component" value="Unassembled WGS sequence"/>
</dbReference>
<dbReference type="AlphaFoldDB" id="A0A5C6DDN8"/>
<organism evidence="1 2">
    <name type="scientific">Novipirellula artificiosorum</name>
    <dbReference type="NCBI Taxonomy" id="2528016"/>
    <lineage>
        <taxon>Bacteria</taxon>
        <taxon>Pseudomonadati</taxon>
        <taxon>Planctomycetota</taxon>
        <taxon>Planctomycetia</taxon>
        <taxon>Pirellulales</taxon>
        <taxon>Pirellulaceae</taxon>
        <taxon>Novipirellula</taxon>
    </lineage>
</organism>
<name>A0A5C6DDN8_9BACT</name>
<protein>
    <submittedName>
        <fullName evidence="1">Uncharacterized protein</fullName>
    </submittedName>
</protein>
<reference evidence="1 2" key="1">
    <citation type="submission" date="2019-02" db="EMBL/GenBank/DDBJ databases">
        <title>Deep-cultivation of Planctomycetes and their phenomic and genomic characterization uncovers novel biology.</title>
        <authorList>
            <person name="Wiegand S."/>
            <person name="Jogler M."/>
            <person name="Boedeker C."/>
            <person name="Pinto D."/>
            <person name="Vollmers J."/>
            <person name="Rivas-Marin E."/>
            <person name="Kohn T."/>
            <person name="Peeters S.H."/>
            <person name="Heuer A."/>
            <person name="Rast P."/>
            <person name="Oberbeckmann S."/>
            <person name="Bunk B."/>
            <person name="Jeske O."/>
            <person name="Meyerdierks A."/>
            <person name="Storesund J.E."/>
            <person name="Kallscheuer N."/>
            <person name="Luecker S."/>
            <person name="Lage O.M."/>
            <person name="Pohl T."/>
            <person name="Merkel B.J."/>
            <person name="Hornburger P."/>
            <person name="Mueller R.-W."/>
            <person name="Bruemmer F."/>
            <person name="Labrenz M."/>
            <person name="Spormann A.M."/>
            <person name="Op Den Camp H."/>
            <person name="Overmann J."/>
            <person name="Amann R."/>
            <person name="Jetten M.S.M."/>
            <person name="Mascher T."/>
            <person name="Medema M.H."/>
            <person name="Devos D.P."/>
            <person name="Kaster A.-K."/>
            <person name="Ovreas L."/>
            <person name="Rohde M."/>
            <person name="Galperin M.Y."/>
            <person name="Jogler C."/>
        </authorList>
    </citation>
    <scope>NUCLEOTIDE SEQUENCE [LARGE SCALE GENOMIC DNA]</scope>
    <source>
        <strain evidence="1 2">Poly41</strain>
    </source>
</reference>
<dbReference type="EMBL" id="SJPV01000007">
    <property type="protein sequence ID" value="TWU34862.1"/>
    <property type="molecule type" value="Genomic_DNA"/>
</dbReference>
<evidence type="ECO:0000313" key="2">
    <source>
        <dbReference type="Proteomes" id="UP000319143"/>
    </source>
</evidence>
<comment type="caution">
    <text evidence="1">The sequence shown here is derived from an EMBL/GenBank/DDBJ whole genome shotgun (WGS) entry which is preliminary data.</text>
</comment>
<proteinExistence type="predicted"/>
<accession>A0A5C6DDN8</accession>